<keyword evidence="1" id="KW-0472">Membrane</keyword>
<dbReference type="InterPro" id="IPR025746">
    <property type="entry name" value="PilX_N_dom"/>
</dbReference>
<dbReference type="Proteomes" id="UP000451565">
    <property type="component" value="Unassembled WGS sequence"/>
</dbReference>
<keyword evidence="1" id="KW-1133">Transmembrane helix</keyword>
<feature type="domain" description="Type 4 fimbrial biogenesis protein PilX N-terminal" evidence="3">
    <location>
        <begin position="32"/>
        <end position="78"/>
    </location>
</feature>
<proteinExistence type="predicted"/>
<evidence type="ECO:0000256" key="1">
    <source>
        <dbReference type="SAM" id="Phobius"/>
    </source>
</evidence>
<accession>A0A843YP89</accession>
<organism evidence="4 5">
    <name type="scientific">Glaciimonas soli</name>
    <dbReference type="NCBI Taxonomy" id="2590999"/>
    <lineage>
        <taxon>Bacteria</taxon>
        <taxon>Pseudomonadati</taxon>
        <taxon>Pseudomonadota</taxon>
        <taxon>Betaproteobacteria</taxon>
        <taxon>Burkholderiales</taxon>
        <taxon>Oxalobacteraceae</taxon>
        <taxon>Glaciimonas</taxon>
    </lineage>
</organism>
<reference evidence="4 5" key="1">
    <citation type="submission" date="2019-10" db="EMBL/GenBank/DDBJ databases">
        <title>Glaciimonas soli sp. nov., a psychrophilic bacterium isolated from the forest soil of a high elevation mountain in Taiwan.</title>
        <authorList>
            <person name="Wang L.-T."/>
            <person name="Shieh W.Y."/>
        </authorList>
    </citation>
    <scope>NUCLEOTIDE SEQUENCE [LARGE SCALE GENOMIC DNA]</scope>
    <source>
        <strain evidence="4 5">GS1</strain>
    </source>
</reference>
<feature type="domain" description="PilX/PilW C-terminal" evidence="2">
    <location>
        <begin position="115"/>
        <end position="204"/>
    </location>
</feature>
<comment type="caution">
    <text evidence="4">The sequence shown here is derived from an EMBL/GenBank/DDBJ whole genome shotgun (WGS) entry which is preliminary data.</text>
</comment>
<dbReference type="Pfam" id="PF14341">
    <property type="entry name" value="PilX_N"/>
    <property type="match status" value="1"/>
</dbReference>
<name>A0A843YP89_9BURK</name>
<evidence type="ECO:0000313" key="5">
    <source>
        <dbReference type="Proteomes" id="UP000451565"/>
    </source>
</evidence>
<gene>
    <name evidence="4" type="ORF">GEV47_03735</name>
</gene>
<keyword evidence="5" id="KW-1185">Reference proteome</keyword>
<evidence type="ECO:0000313" key="4">
    <source>
        <dbReference type="EMBL" id="MQQ99796.1"/>
    </source>
</evidence>
<keyword evidence="1" id="KW-0812">Transmembrane</keyword>
<dbReference type="EMBL" id="WINI01000001">
    <property type="protein sequence ID" value="MQQ99796.1"/>
    <property type="molecule type" value="Genomic_DNA"/>
</dbReference>
<feature type="transmembrane region" description="Helical" evidence="1">
    <location>
        <begin position="33"/>
        <end position="54"/>
    </location>
</feature>
<protein>
    <submittedName>
        <fullName evidence="4">Pilus assembly protein PilX</fullName>
    </submittedName>
</protein>
<dbReference type="OrthoDB" id="8925734at2"/>
<dbReference type="Pfam" id="PF13681">
    <property type="entry name" value="PilX"/>
    <property type="match status" value="1"/>
</dbReference>
<sequence>MSRHHYSSNYRSKVKGLISLRTSGRSGYARQQGFVLITAMLLLVMLTLLALSMFRGYGIQQKIAGNSREKERSFEAAQNALQYGEWWLGQSGVILKTGVACSNTITVTAPGQMLVCTNALVNPTTPQNWAASLLYTPPAMKVLAGGGTVTDGNGNLDINYSSAPQLYIAYLGKTSDGQSAYYSVTGAGVGGSTNSTSVVQSIVTVGPRTKNLGSD</sequence>
<dbReference type="InterPro" id="IPR025205">
    <property type="entry name" value="PilX/PilW_C"/>
</dbReference>
<dbReference type="AlphaFoldDB" id="A0A843YP89"/>
<dbReference type="RefSeq" id="WP_153233336.1">
    <property type="nucleotide sequence ID" value="NZ_WINI01000001.1"/>
</dbReference>
<evidence type="ECO:0000259" key="2">
    <source>
        <dbReference type="Pfam" id="PF13681"/>
    </source>
</evidence>
<evidence type="ECO:0000259" key="3">
    <source>
        <dbReference type="Pfam" id="PF14341"/>
    </source>
</evidence>